<proteinExistence type="predicted"/>
<protein>
    <recommendedName>
        <fullName evidence="6">BHLH domain-containing protein</fullName>
    </recommendedName>
</protein>
<dbReference type="FunFam" id="4.10.280.10:FF:000029">
    <property type="entry name" value="Achaete-scute family bHLH transcription factor 1"/>
    <property type="match status" value="1"/>
</dbReference>
<dbReference type="PROSITE" id="PS50888">
    <property type="entry name" value="BHLH"/>
    <property type="match status" value="1"/>
</dbReference>
<evidence type="ECO:0000256" key="4">
    <source>
        <dbReference type="ARBA" id="ARBA00023242"/>
    </source>
</evidence>
<dbReference type="InterPro" id="IPR050283">
    <property type="entry name" value="E-box_TF_Regulators"/>
</dbReference>
<dbReference type="Proteomes" id="UP000015104">
    <property type="component" value="Unassembled WGS sequence"/>
</dbReference>
<keyword evidence="4" id="KW-0539">Nucleus</keyword>
<name>T1KDS7_TETUR</name>
<feature type="region of interest" description="Disordered" evidence="5">
    <location>
        <begin position="65"/>
        <end position="95"/>
    </location>
</feature>
<evidence type="ECO:0000313" key="7">
    <source>
        <dbReference type="EnsemblMetazoa" id="tetur09g04050.1"/>
    </source>
</evidence>
<dbReference type="eggNOG" id="KOG4029">
    <property type="taxonomic scope" value="Eukaryota"/>
</dbReference>
<keyword evidence="2" id="KW-0524">Neurogenesis</keyword>
<dbReference type="InterPro" id="IPR011598">
    <property type="entry name" value="bHLH_dom"/>
</dbReference>
<evidence type="ECO:0000256" key="2">
    <source>
        <dbReference type="ARBA" id="ARBA00022902"/>
    </source>
</evidence>
<dbReference type="GO" id="GO:0000981">
    <property type="term" value="F:DNA-binding transcription factor activity, RNA polymerase II-specific"/>
    <property type="evidence" value="ECO:0007669"/>
    <property type="project" value="TreeGrafter"/>
</dbReference>
<feature type="domain" description="BHLH" evidence="6">
    <location>
        <begin position="101"/>
        <end position="153"/>
    </location>
</feature>
<dbReference type="SUPFAM" id="SSF47459">
    <property type="entry name" value="HLH, helix-loop-helix DNA-binding domain"/>
    <property type="match status" value="1"/>
</dbReference>
<evidence type="ECO:0000256" key="1">
    <source>
        <dbReference type="ARBA" id="ARBA00004123"/>
    </source>
</evidence>
<evidence type="ECO:0000313" key="8">
    <source>
        <dbReference type="Proteomes" id="UP000015104"/>
    </source>
</evidence>
<dbReference type="CDD" id="cd11418">
    <property type="entry name" value="bHLH_TS_ASCL"/>
    <property type="match status" value="1"/>
</dbReference>
<dbReference type="EnsemblMetazoa" id="tetur09g04050.1">
    <property type="protein sequence ID" value="tetur09g04050.1"/>
    <property type="gene ID" value="tetur09g04050"/>
</dbReference>
<dbReference type="GO" id="GO:0000977">
    <property type="term" value="F:RNA polymerase II transcription regulatory region sequence-specific DNA binding"/>
    <property type="evidence" value="ECO:0007669"/>
    <property type="project" value="TreeGrafter"/>
</dbReference>
<dbReference type="GO" id="GO:0046983">
    <property type="term" value="F:protein dimerization activity"/>
    <property type="evidence" value="ECO:0007669"/>
    <property type="project" value="InterPro"/>
</dbReference>
<dbReference type="GO" id="GO:0007399">
    <property type="term" value="P:nervous system development"/>
    <property type="evidence" value="ECO:0007669"/>
    <property type="project" value="UniProtKB-KW"/>
</dbReference>
<evidence type="ECO:0000259" key="6">
    <source>
        <dbReference type="PROSITE" id="PS50888"/>
    </source>
</evidence>
<evidence type="ECO:0000256" key="5">
    <source>
        <dbReference type="SAM" id="MobiDB-lite"/>
    </source>
</evidence>
<accession>T1KDS7</accession>
<dbReference type="Pfam" id="PF00010">
    <property type="entry name" value="HLH"/>
    <property type="match status" value="1"/>
</dbReference>
<evidence type="ECO:0000256" key="3">
    <source>
        <dbReference type="ARBA" id="ARBA00023125"/>
    </source>
</evidence>
<reference evidence="7" key="2">
    <citation type="submission" date="2015-06" db="UniProtKB">
        <authorList>
            <consortium name="EnsemblMetazoa"/>
        </authorList>
    </citation>
    <scope>IDENTIFICATION</scope>
</reference>
<dbReference type="HOGENOM" id="CLU_1172001_0_0_1"/>
<comment type="subcellular location">
    <subcellularLocation>
        <location evidence="1">Nucleus</location>
    </subcellularLocation>
</comment>
<dbReference type="AlphaFoldDB" id="T1KDS7"/>
<reference evidence="8" key="1">
    <citation type="submission" date="2011-08" db="EMBL/GenBank/DDBJ databases">
        <authorList>
            <person name="Rombauts S."/>
        </authorList>
    </citation>
    <scope>NUCLEOTIDE SEQUENCE</scope>
    <source>
        <strain evidence="8">London</strain>
    </source>
</reference>
<dbReference type="SMART" id="SM00353">
    <property type="entry name" value="HLH"/>
    <property type="match status" value="1"/>
</dbReference>
<organism evidence="7 8">
    <name type="scientific">Tetranychus urticae</name>
    <name type="common">Two-spotted spider mite</name>
    <dbReference type="NCBI Taxonomy" id="32264"/>
    <lineage>
        <taxon>Eukaryota</taxon>
        <taxon>Metazoa</taxon>
        <taxon>Ecdysozoa</taxon>
        <taxon>Arthropoda</taxon>
        <taxon>Chelicerata</taxon>
        <taxon>Arachnida</taxon>
        <taxon>Acari</taxon>
        <taxon>Acariformes</taxon>
        <taxon>Trombidiformes</taxon>
        <taxon>Prostigmata</taxon>
        <taxon>Eleutherengona</taxon>
        <taxon>Raphignathae</taxon>
        <taxon>Tetranychoidea</taxon>
        <taxon>Tetranychidae</taxon>
        <taxon>Tetranychus</taxon>
    </lineage>
</organism>
<dbReference type="PANTHER" id="PTHR23349">
    <property type="entry name" value="BASIC HELIX-LOOP-HELIX TRANSCRIPTION FACTOR, TWIST"/>
    <property type="match status" value="1"/>
</dbReference>
<dbReference type="EMBL" id="CAEY01002026">
    <property type="status" value="NOT_ANNOTATED_CDS"/>
    <property type="molecule type" value="Genomic_DNA"/>
</dbReference>
<dbReference type="PANTHER" id="PTHR23349:SF108">
    <property type="entry name" value="BHLH DOMAIN-CONTAINING PROTEIN"/>
    <property type="match status" value="1"/>
</dbReference>
<dbReference type="Gene3D" id="4.10.280.10">
    <property type="entry name" value="Helix-loop-helix DNA-binding domain"/>
    <property type="match status" value="1"/>
</dbReference>
<sequence>MMKDIKPDLTSASASNYQTWTPSIAQHLITGDSTITSTSYDENCSQGIDYSYEHDSTTTTINQVRLDPSKTDSTTASEGIKKRKTGKSSYKHIPHREKPPHLVARRNARERRRVQAVNSAFATLRKHVNEPNRNKRLSKVKTLQKAIEYIAYLQGLLSEGDNLTMNVNTNVTANQHYQQSDNNNSMMQLLSPGSIVNGVNTVNNNNNNEINSGHSMESTHQMRLILIQSIVLRQRKY</sequence>
<dbReference type="InterPro" id="IPR036638">
    <property type="entry name" value="HLH_DNA-bd_sf"/>
</dbReference>
<keyword evidence="3" id="KW-0238">DNA-binding</keyword>
<feature type="compositionally biased region" description="Basic residues" evidence="5">
    <location>
        <begin position="81"/>
        <end position="95"/>
    </location>
</feature>
<dbReference type="STRING" id="32264.T1KDS7"/>
<keyword evidence="8" id="KW-1185">Reference proteome</keyword>
<dbReference type="GO" id="GO:0005634">
    <property type="term" value="C:nucleus"/>
    <property type="evidence" value="ECO:0007669"/>
    <property type="project" value="UniProtKB-SubCell"/>
</dbReference>